<sequence>MKYLNYIFTSLILLFVPIYGLLIAVGSAIVLDTFTGIFKSIKLNGWKSIRSRKLSNIISKMALYEICIVFLYLIDNFVLNEFIKSAFGFDFMFTKICAILLIFVELVSIKENIEETFKVDIWQLLKTTFNRAKEIKGDLDEITK</sequence>
<evidence type="ECO:0000313" key="6">
    <source>
        <dbReference type="EMBL" id="CAB4153996.1"/>
    </source>
</evidence>
<name>A0A6J5N953_9CAUD</name>
<dbReference type="Pfam" id="PF05105">
    <property type="entry name" value="Phage_holin_4_1"/>
    <property type="match status" value="1"/>
</dbReference>
<organism evidence="6">
    <name type="scientific">uncultured Caudovirales phage</name>
    <dbReference type="NCBI Taxonomy" id="2100421"/>
    <lineage>
        <taxon>Viruses</taxon>
        <taxon>Duplodnaviria</taxon>
        <taxon>Heunggongvirae</taxon>
        <taxon>Uroviricota</taxon>
        <taxon>Caudoviricetes</taxon>
        <taxon>Peduoviridae</taxon>
        <taxon>Maltschvirus</taxon>
        <taxon>Maltschvirus maltsch</taxon>
    </lineage>
</organism>
<gene>
    <name evidence="6" type="ORF">UFOVP638_45</name>
</gene>
<evidence type="ECO:0000256" key="5">
    <source>
        <dbReference type="SAM" id="Phobius"/>
    </source>
</evidence>
<feature type="transmembrane region" description="Helical" evidence="5">
    <location>
        <begin position="86"/>
        <end position="108"/>
    </location>
</feature>
<accession>A0A6J5N953</accession>
<feature type="transmembrane region" description="Helical" evidence="5">
    <location>
        <begin position="54"/>
        <end position="74"/>
    </location>
</feature>
<dbReference type="EMBL" id="LR796595">
    <property type="protein sequence ID" value="CAB4153996.1"/>
    <property type="molecule type" value="Genomic_DNA"/>
</dbReference>
<evidence type="ECO:0000256" key="4">
    <source>
        <dbReference type="ARBA" id="ARBA00023136"/>
    </source>
</evidence>
<keyword evidence="3 5" id="KW-1133">Transmembrane helix</keyword>
<comment type="subcellular location">
    <subcellularLocation>
        <location evidence="1">Host membrane</location>
        <topology evidence="1">Multi-pass membrane protein</topology>
    </subcellularLocation>
</comment>
<dbReference type="GO" id="GO:0033644">
    <property type="term" value="C:host cell membrane"/>
    <property type="evidence" value="ECO:0007669"/>
    <property type="project" value="UniProtKB-SubCell"/>
</dbReference>
<evidence type="ECO:0000256" key="3">
    <source>
        <dbReference type="ARBA" id="ARBA00022989"/>
    </source>
</evidence>
<keyword evidence="4 5" id="KW-0472">Membrane</keyword>
<proteinExistence type="predicted"/>
<keyword evidence="2 5" id="KW-0812">Transmembrane</keyword>
<protein>
    <submittedName>
        <fullName evidence="6">Bacteriophage holin family</fullName>
    </submittedName>
</protein>
<reference evidence="6" key="1">
    <citation type="submission" date="2020-04" db="EMBL/GenBank/DDBJ databases">
        <authorList>
            <person name="Chiriac C."/>
            <person name="Salcher M."/>
            <person name="Ghai R."/>
            <person name="Kavagutti S V."/>
        </authorList>
    </citation>
    <scope>NUCLEOTIDE SEQUENCE</scope>
</reference>
<feature type="transmembrane region" description="Helical" evidence="5">
    <location>
        <begin position="6"/>
        <end position="34"/>
    </location>
</feature>
<evidence type="ECO:0000256" key="1">
    <source>
        <dbReference type="ARBA" id="ARBA00004301"/>
    </source>
</evidence>
<dbReference type="InterPro" id="IPR006480">
    <property type="entry name" value="Phage_holin_4_1"/>
</dbReference>
<evidence type="ECO:0000256" key="2">
    <source>
        <dbReference type="ARBA" id="ARBA00022692"/>
    </source>
</evidence>